<evidence type="ECO:0000313" key="1">
    <source>
        <dbReference type="EMBL" id="GGW93361.1"/>
    </source>
</evidence>
<dbReference type="EMBL" id="BMXP01000009">
    <property type="protein sequence ID" value="GGW93361.1"/>
    <property type="molecule type" value="Genomic_DNA"/>
</dbReference>
<dbReference type="Pfam" id="PF05359">
    <property type="entry name" value="DUF748"/>
    <property type="match status" value="1"/>
</dbReference>
<proteinExistence type="predicted"/>
<dbReference type="RefSeq" id="WP_189407835.1">
    <property type="nucleotide sequence ID" value="NZ_BMXP01000009.1"/>
</dbReference>
<evidence type="ECO:0000313" key="2">
    <source>
        <dbReference type="Proteomes" id="UP000631300"/>
    </source>
</evidence>
<dbReference type="InterPro" id="IPR008023">
    <property type="entry name" value="DUF748"/>
</dbReference>
<gene>
    <name evidence="1" type="ORF">GCM10007391_29630</name>
</gene>
<dbReference type="Proteomes" id="UP000631300">
    <property type="component" value="Unassembled WGS sequence"/>
</dbReference>
<sequence>MMRLPRLPRWAIVSLALVATTGFAARMYAPTFLQRQINQAIEEAPGVEGQVGNIDIALWRGAYQIHEIQLYSIGVDEKVPLLITDKLDLSVLWSALFRGQIVSEMHFVRPQIHLRDTPDRAPIENEDVKEKETWIDLAHKLVPFEIDKVDIESGVIKFELAAGKERNLLSLTGVNGSVKNITNIREKRREDFATADFEGTIQNEAKIVFHGSYNPFEASPTFDTDVEMQRLDVRYLDAFIKHYLPVDFEAGELDMAMELKANKGNVEGYVKVGVYDLDVFSWKQDVAKDGDNPFNLLFEALTGGLSGFLENDNTDMVATRIPVNGEINDPQVPTLDAIAGLFRNALIEAYDMDVEELFSFSDSAPANKEDK</sequence>
<protein>
    <recommendedName>
        <fullName evidence="3">DUF748 domain-containing protein</fullName>
    </recommendedName>
</protein>
<comment type="caution">
    <text evidence="1">The sequence shown here is derived from an EMBL/GenBank/DDBJ whole genome shotgun (WGS) entry which is preliminary data.</text>
</comment>
<dbReference type="AlphaFoldDB" id="A0A918JPK3"/>
<evidence type="ECO:0008006" key="3">
    <source>
        <dbReference type="Google" id="ProtNLM"/>
    </source>
</evidence>
<reference evidence="1" key="2">
    <citation type="submission" date="2020-09" db="EMBL/GenBank/DDBJ databases">
        <authorList>
            <person name="Sun Q."/>
            <person name="Kim S."/>
        </authorList>
    </citation>
    <scope>NUCLEOTIDE SEQUENCE</scope>
    <source>
        <strain evidence="1">KCTC 22164</strain>
    </source>
</reference>
<reference evidence="1" key="1">
    <citation type="journal article" date="2014" name="Int. J. Syst. Evol. Microbiol.">
        <title>Complete genome sequence of Corynebacterium casei LMG S-19264T (=DSM 44701T), isolated from a smear-ripened cheese.</title>
        <authorList>
            <consortium name="US DOE Joint Genome Institute (JGI-PGF)"/>
            <person name="Walter F."/>
            <person name="Albersmeier A."/>
            <person name="Kalinowski J."/>
            <person name="Ruckert C."/>
        </authorList>
    </citation>
    <scope>NUCLEOTIDE SEQUENCE</scope>
    <source>
        <strain evidence="1">KCTC 22164</strain>
    </source>
</reference>
<organism evidence="1 2">
    <name type="scientific">Alteromonas halophila</name>
    <dbReference type="NCBI Taxonomy" id="516698"/>
    <lineage>
        <taxon>Bacteria</taxon>
        <taxon>Pseudomonadati</taxon>
        <taxon>Pseudomonadota</taxon>
        <taxon>Gammaproteobacteria</taxon>
        <taxon>Alteromonadales</taxon>
        <taxon>Alteromonadaceae</taxon>
        <taxon>Alteromonas/Salinimonas group</taxon>
        <taxon>Alteromonas</taxon>
    </lineage>
</organism>
<keyword evidence="2" id="KW-1185">Reference proteome</keyword>
<accession>A0A918JPK3</accession>
<name>A0A918JPK3_9ALTE</name>